<keyword evidence="2 7" id="KW-0812">Transmembrane</keyword>
<evidence type="ECO:0000256" key="1">
    <source>
        <dbReference type="ARBA" id="ARBA00004141"/>
    </source>
</evidence>
<feature type="transmembrane region" description="Helical" evidence="7">
    <location>
        <begin position="171"/>
        <end position="189"/>
    </location>
</feature>
<keyword evidence="3 7" id="KW-1133">Transmembrane helix</keyword>
<feature type="region of interest" description="Disordered" evidence="6">
    <location>
        <begin position="290"/>
        <end position="355"/>
    </location>
</feature>
<evidence type="ECO:0000256" key="4">
    <source>
        <dbReference type="ARBA" id="ARBA00023136"/>
    </source>
</evidence>
<comment type="caution">
    <text evidence="9">The sequence shown here is derived from an EMBL/GenBank/DDBJ whole genome shotgun (WGS) entry which is preliminary data.</text>
</comment>
<accession>A0A4Q4TP56</accession>
<evidence type="ECO:0000313" key="9">
    <source>
        <dbReference type="EMBL" id="RYP08372.1"/>
    </source>
</evidence>
<evidence type="ECO:0000256" key="2">
    <source>
        <dbReference type="ARBA" id="ARBA00022692"/>
    </source>
</evidence>
<dbReference type="InterPro" id="IPR052337">
    <property type="entry name" value="SAT4-like"/>
</dbReference>
<dbReference type="EMBL" id="QJNU01000065">
    <property type="protein sequence ID" value="RYP08372.1"/>
    <property type="molecule type" value="Genomic_DNA"/>
</dbReference>
<dbReference type="GO" id="GO:0016020">
    <property type="term" value="C:membrane"/>
    <property type="evidence" value="ECO:0007669"/>
    <property type="project" value="UniProtKB-SubCell"/>
</dbReference>
<evidence type="ECO:0000256" key="3">
    <source>
        <dbReference type="ARBA" id="ARBA00022989"/>
    </source>
</evidence>
<feature type="transmembrane region" description="Helical" evidence="7">
    <location>
        <begin position="114"/>
        <end position="135"/>
    </location>
</feature>
<evidence type="ECO:0000256" key="6">
    <source>
        <dbReference type="SAM" id="MobiDB-lite"/>
    </source>
</evidence>
<comment type="subcellular location">
    <subcellularLocation>
        <location evidence="1">Membrane</location>
        <topology evidence="1">Multi-pass membrane protein</topology>
    </subcellularLocation>
</comment>
<keyword evidence="10" id="KW-1185">Reference proteome</keyword>
<evidence type="ECO:0000256" key="7">
    <source>
        <dbReference type="SAM" id="Phobius"/>
    </source>
</evidence>
<evidence type="ECO:0000259" key="8">
    <source>
        <dbReference type="Pfam" id="PF20684"/>
    </source>
</evidence>
<feature type="compositionally biased region" description="Basic and acidic residues" evidence="6">
    <location>
        <begin position="384"/>
        <end position="395"/>
    </location>
</feature>
<sequence>MAGVQSTAGYDNSGEPKPLVNEKETIYGVLVTFVADNGITRQAFATLGSIFVCRSAEDGLGEHFVEIGGENRVDFQQDYYVALLSYSISTTFTKLCLLAQYIRMFDRANPLRRLCWGFLFLTCIWGLAFIIIAIAPCFPISAFWHRGEGTCYGFGSTEPHELAGTYTAQTATNMILDLIVLAIPVPLYFQKSTPWKTRMGIGTLLLLGVAVNLLSIWRLQTIVQTKAATHPVLDPTWYGPKSIVLAAIEVNLASICASIPVFWPMISQALSMRAANIFVTQEVHVVHQHRRLSRGCDGRGDDGYDDGNDDGDRGGCYELRASESGTGAAHSRESSLNLVRSSTSHNRPNPSTTAAHYSDKYVANLVTPLGLQKDIAVEAEIKSDGQEGFEREQQRHFGRSGTLQSKWSFGD</sequence>
<dbReference type="InterPro" id="IPR049326">
    <property type="entry name" value="Rhodopsin_dom_fungi"/>
</dbReference>
<feature type="compositionally biased region" description="Polar residues" evidence="6">
    <location>
        <begin position="334"/>
        <end position="355"/>
    </location>
</feature>
<feature type="transmembrane region" description="Helical" evidence="7">
    <location>
        <begin position="79"/>
        <end position="102"/>
    </location>
</feature>
<evidence type="ECO:0000313" key="10">
    <source>
        <dbReference type="Proteomes" id="UP000293360"/>
    </source>
</evidence>
<dbReference type="PANTHER" id="PTHR33048">
    <property type="entry name" value="PTH11-LIKE INTEGRAL MEMBRANE PROTEIN (AFU_ORTHOLOGUE AFUA_5G11245)"/>
    <property type="match status" value="1"/>
</dbReference>
<reference evidence="9 10" key="1">
    <citation type="submission" date="2018-06" db="EMBL/GenBank/DDBJ databases">
        <title>Complete Genomes of Monosporascus.</title>
        <authorList>
            <person name="Robinson A.J."/>
            <person name="Natvig D.O."/>
        </authorList>
    </citation>
    <scope>NUCLEOTIDE SEQUENCE [LARGE SCALE GENOMIC DNA]</scope>
    <source>
        <strain evidence="9 10">CBS 110550</strain>
    </source>
</reference>
<evidence type="ECO:0000256" key="5">
    <source>
        <dbReference type="ARBA" id="ARBA00038359"/>
    </source>
</evidence>
<feature type="transmembrane region" description="Helical" evidence="7">
    <location>
        <begin position="201"/>
        <end position="223"/>
    </location>
</feature>
<protein>
    <recommendedName>
        <fullName evidence="8">Rhodopsin domain-containing protein</fullName>
    </recommendedName>
</protein>
<feature type="transmembrane region" description="Helical" evidence="7">
    <location>
        <begin position="243"/>
        <end position="263"/>
    </location>
</feature>
<feature type="domain" description="Rhodopsin" evidence="8">
    <location>
        <begin position="46"/>
        <end position="267"/>
    </location>
</feature>
<proteinExistence type="inferred from homology"/>
<comment type="similarity">
    <text evidence="5">Belongs to the SAT4 family.</text>
</comment>
<organism evidence="9 10">
    <name type="scientific">Monosporascus ibericus</name>
    <dbReference type="NCBI Taxonomy" id="155417"/>
    <lineage>
        <taxon>Eukaryota</taxon>
        <taxon>Fungi</taxon>
        <taxon>Dikarya</taxon>
        <taxon>Ascomycota</taxon>
        <taxon>Pezizomycotina</taxon>
        <taxon>Sordariomycetes</taxon>
        <taxon>Xylariomycetidae</taxon>
        <taxon>Xylariales</taxon>
        <taxon>Xylariales incertae sedis</taxon>
        <taxon>Monosporascus</taxon>
    </lineage>
</organism>
<dbReference type="AlphaFoldDB" id="A0A4Q4TP56"/>
<keyword evidence="4 7" id="KW-0472">Membrane</keyword>
<dbReference type="OrthoDB" id="61113at2759"/>
<feature type="region of interest" description="Disordered" evidence="6">
    <location>
        <begin position="384"/>
        <end position="411"/>
    </location>
</feature>
<feature type="compositionally biased region" description="Polar residues" evidence="6">
    <location>
        <begin position="401"/>
        <end position="411"/>
    </location>
</feature>
<dbReference type="Proteomes" id="UP000293360">
    <property type="component" value="Unassembled WGS sequence"/>
</dbReference>
<dbReference type="Pfam" id="PF20684">
    <property type="entry name" value="Fung_rhodopsin"/>
    <property type="match status" value="1"/>
</dbReference>
<dbReference type="PANTHER" id="PTHR33048:SF47">
    <property type="entry name" value="INTEGRAL MEMBRANE PROTEIN-RELATED"/>
    <property type="match status" value="1"/>
</dbReference>
<name>A0A4Q4TP56_9PEZI</name>
<gene>
    <name evidence="9" type="ORF">DL764_001941</name>
</gene>